<proteinExistence type="predicted"/>
<dbReference type="RefSeq" id="WP_179828189.1">
    <property type="nucleotide sequence ID" value="NZ_JACCFS010000001.1"/>
</dbReference>
<dbReference type="Proteomes" id="UP000572051">
    <property type="component" value="Unassembled WGS sequence"/>
</dbReference>
<evidence type="ECO:0000256" key="1">
    <source>
        <dbReference type="ARBA" id="ARBA00023015"/>
    </source>
</evidence>
<dbReference type="Gene3D" id="1.10.357.10">
    <property type="entry name" value="Tetracycline Repressor, domain 2"/>
    <property type="match status" value="1"/>
</dbReference>
<keyword evidence="2 4" id="KW-0238">DNA-binding</keyword>
<reference evidence="6 7" key="1">
    <citation type="submission" date="2020-07" db="EMBL/GenBank/DDBJ databases">
        <title>Sequencing the genomes of 1000 actinobacteria strains.</title>
        <authorList>
            <person name="Klenk H.-P."/>
        </authorList>
    </citation>
    <scope>NUCLEOTIDE SEQUENCE [LARGE SCALE GENOMIC DNA]</scope>
    <source>
        <strain evidence="6 7">DSM 44442</strain>
    </source>
</reference>
<feature type="DNA-binding region" description="H-T-H motif" evidence="4">
    <location>
        <begin position="34"/>
        <end position="53"/>
    </location>
</feature>
<dbReference type="PRINTS" id="PR00455">
    <property type="entry name" value="HTHTETR"/>
</dbReference>
<sequence>MATNGRAEQRERTRRTLVAHGRRLFAERGYADVGLAEIVAAAAVTKGALYHHFAGKADLFRAVLAEVQGEVADAVAARADACEDPWDRLTAGCRAFLTASTAPDVQRIMLVDGPAVLGWSEWRALDEASSARHLHEALSALVAAGVLPEQPVAPVAHLLSGAMNEAALWLAGSASPTGLEDVWAALSRMLESLRAA</sequence>
<dbReference type="Pfam" id="PF21351">
    <property type="entry name" value="TetR_C_41"/>
    <property type="match status" value="1"/>
</dbReference>
<name>A0A7Z0JCP4_9ACTN</name>
<dbReference type="PANTHER" id="PTHR30055">
    <property type="entry name" value="HTH-TYPE TRANSCRIPTIONAL REGULATOR RUTR"/>
    <property type="match status" value="1"/>
</dbReference>
<dbReference type="InterPro" id="IPR001647">
    <property type="entry name" value="HTH_TetR"/>
</dbReference>
<protein>
    <submittedName>
        <fullName evidence="6">AcrR family transcriptional regulator</fullName>
    </submittedName>
</protein>
<keyword evidence="3" id="KW-0804">Transcription</keyword>
<keyword evidence="7" id="KW-1185">Reference proteome</keyword>
<evidence type="ECO:0000256" key="2">
    <source>
        <dbReference type="ARBA" id="ARBA00023125"/>
    </source>
</evidence>
<comment type="caution">
    <text evidence="6">The sequence shown here is derived from an EMBL/GenBank/DDBJ whole genome shotgun (WGS) entry which is preliminary data.</text>
</comment>
<dbReference type="InterPro" id="IPR049484">
    <property type="entry name" value="Rv0078-like_C"/>
</dbReference>
<dbReference type="GO" id="GO:0003700">
    <property type="term" value="F:DNA-binding transcription factor activity"/>
    <property type="evidence" value="ECO:0007669"/>
    <property type="project" value="TreeGrafter"/>
</dbReference>
<evidence type="ECO:0000259" key="5">
    <source>
        <dbReference type="PROSITE" id="PS50977"/>
    </source>
</evidence>
<evidence type="ECO:0000313" key="7">
    <source>
        <dbReference type="Proteomes" id="UP000572051"/>
    </source>
</evidence>
<dbReference type="Pfam" id="PF00440">
    <property type="entry name" value="TetR_N"/>
    <property type="match status" value="1"/>
</dbReference>
<evidence type="ECO:0000256" key="3">
    <source>
        <dbReference type="ARBA" id="ARBA00023163"/>
    </source>
</evidence>
<dbReference type="PANTHER" id="PTHR30055:SF234">
    <property type="entry name" value="HTH-TYPE TRANSCRIPTIONAL REGULATOR BETI"/>
    <property type="match status" value="1"/>
</dbReference>
<dbReference type="PROSITE" id="PS50977">
    <property type="entry name" value="HTH_TETR_2"/>
    <property type="match status" value="1"/>
</dbReference>
<organism evidence="6 7">
    <name type="scientific">Nocardiopsis aegyptia</name>
    <dbReference type="NCBI Taxonomy" id="220378"/>
    <lineage>
        <taxon>Bacteria</taxon>
        <taxon>Bacillati</taxon>
        <taxon>Actinomycetota</taxon>
        <taxon>Actinomycetes</taxon>
        <taxon>Streptosporangiales</taxon>
        <taxon>Nocardiopsidaceae</taxon>
        <taxon>Nocardiopsis</taxon>
    </lineage>
</organism>
<evidence type="ECO:0000313" key="6">
    <source>
        <dbReference type="EMBL" id="NYJ37456.1"/>
    </source>
</evidence>
<dbReference type="InterPro" id="IPR009057">
    <property type="entry name" value="Homeodomain-like_sf"/>
</dbReference>
<keyword evidence="1" id="KW-0805">Transcription regulation</keyword>
<dbReference type="GO" id="GO:0000976">
    <property type="term" value="F:transcription cis-regulatory region binding"/>
    <property type="evidence" value="ECO:0007669"/>
    <property type="project" value="TreeGrafter"/>
</dbReference>
<dbReference type="EMBL" id="JACCFS010000001">
    <property type="protein sequence ID" value="NYJ37456.1"/>
    <property type="molecule type" value="Genomic_DNA"/>
</dbReference>
<accession>A0A7Z0JCP4</accession>
<evidence type="ECO:0000256" key="4">
    <source>
        <dbReference type="PROSITE-ProRule" id="PRU00335"/>
    </source>
</evidence>
<dbReference type="AlphaFoldDB" id="A0A7Z0JCP4"/>
<dbReference type="InterPro" id="IPR050109">
    <property type="entry name" value="HTH-type_TetR-like_transc_reg"/>
</dbReference>
<dbReference type="SUPFAM" id="SSF46689">
    <property type="entry name" value="Homeodomain-like"/>
    <property type="match status" value="1"/>
</dbReference>
<feature type="domain" description="HTH tetR-type" evidence="5">
    <location>
        <begin position="11"/>
        <end position="71"/>
    </location>
</feature>
<gene>
    <name evidence="6" type="ORF">HNR10_005337</name>
</gene>